<accession>A0A1H7WDB2</accession>
<dbReference type="InterPro" id="IPR036097">
    <property type="entry name" value="HisK_dim/P_sf"/>
</dbReference>
<evidence type="ECO:0000256" key="4">
    <source>
        <dbReference type="ARBA" id="ARBA00022679"/>
    </source>
</evidence>
<dbReference type="RefSeq" id="WP_175476387.1">
    <property type="nucleotide sequence ID" value="NZ_FOBS01000006.1"/>
</dbReference>
<dbReference type="SMART" id="SM00388">
    <property type="entry name" value="HisKA"/>
    <property type="match status" value="1"/>
</dbReference>
<keyword evidence="6" id="KW-0418">Kinase</keyword>
<evidence type="ECO:0000313" key="15">
    <source>
        <dbReference type="EMBL" id="SEM19334.1"/>
    </source>
</evidence>
<feature type="domain" description="Response regulatory" evidence="12">
    <location>
        <begin position="818"/>
        <end position="933"/>
    </location>
</feature>
<dbReference type="PROSITE" id="PS50110">
    <property type="entry name" value="RESPONSE_REGULATORY"/>
    <property type="match status" value="1"/>
</dbReference>
<evidence type="ECO:0000259" key="12">
    <source>
        <dbReference type="PROSITE" id="PS50110"/>
    </source>
</evidence>
<dbReference type="SMART" id="SM00387">
    <property type="entry name" value="HATPase_c"/>
    <property type="match status" value="1"/>
</dbReference>
<dbReference type="PROSITE" id="PS50112">
    <property type="entry name" value="PAS"/>
    <property type="match status" value="2"/>
</dbReference>
<dbReference type="AlphaFoldDB" id="A0A1H7WDB2"/>
<dbReference type="InterPro" id="IPR003661">
    <property type="entry name" value="HisK_dim/P_dom"/>
</dbReference>
<sequence>MKDEEKTREQLMNELATIRLRVAELEKSGIERKGVENALKESEERLKRLYQESPIPSFTWQKRGDDFILIDFNHAATQITRGNVGHYIGSSAREMYQNRQHILSDMELCYKHRSVLRREIVSSNFAPGRSLSVHYGFIPPDLIIIHTEDITERKQAEDGLRWKTALLEAQMNTSIDGILVVNGNQKRILINRRLIDLWNIPQGILNDEDDKALLDYVVSLVQYPEKFLEKVVYLYDHPDETSRDEIEFKSGMVLDRYSAPVLDQNGYHFGRIWTFRDVTERKRSEEALRQSEGLYRAIFENTGAATVVLEKDTTIGLVNTEYEKLSGYQREEIEGKKRWTEFVAPEDLERLLTKPDQCGRDAGVTPKRDEFQFLDRYGNIKNVALCFDRIPSTKKTIASLLDISDRKRAEETLRESQRALADIIEFFPDATMIIDKKGRITAWNRAMEALTSIKAEDMLGKGNYEYAIPFYGCRRPILIDHVLNPGRNENLEKLYASFQTQRGLLWGEGFATNLSSGNRYFSATAVALHDSRGKTVAAIECIRDMTEHKKIEARLHRAEKMEALGTLAGGVAHDLNNILGVLVGYAELLVAKLPESSPLTKFAGHILQSSEKGAAIIQDLLTLARRGVSVSEVVNLNKVIAGYLKSPEYEKLKSYHGDVAVRQDLATDLYNIKGSPVHLGKTVMNLISNAVEAIPCLGAVTIRTENRYVDYAISGYDDVQEGNYVVLSVSDTGSGIAASDVGKIFEPFYTKKTMGRSGTGLGLAVVWGTVKDHHGYIEVKSDEGAGTTFTLYFPVTREELIREREKADIDSYLGRGESILVVDDMEFQRELAVTMLNKLNYKVSAVSGGEEAVSYLRNHQADLLLLDMIMDPGIDGLETFRRVREIKPDQKAIIVSGFAETERVRMAQELGAGEYVRKPYNLEKIGLAIRNELDRKSGRNTSPIQNT</sequence>
<dbReference type="Gene3D" id="3.30.565.10">
    <property type="entry name" value="Histidine kinase-like ATPase, C-terminal domain"/>
    <property type="match status" value="1"/>
</dbReference>
<dbReference type="InterPro" id="IPR005467">
    <property type="entry name" value="His_kinase_dom"/>
</dbReference>
<dbReference type="Pfam" id="PF02518">
    <property type="entry name" value="HATPase_c"/>
    <property type="match status" value="1"/>
</dbReference>
<dbReference type="PANTHER" id="PTHR43065:SF46">
    <property type="entry name" value="C4-DICARBOXYLATE TRANSPORT SENSOR PROTEIN DCTB"/>
    <property type="match status" value="1"/>
</dbReference>
<comment type="catalytic activity">
    <reaction evidence="1">
        <text>ATP + protein L-histidine = ADP + protein N-phospho-L-histidine.</text>
        <dbReference type="EC" id="2.7.13.3"/>
    </reaction>
</comment>
<dbReference type="SUPFAM" id="SSF47384">
    <property type="entry name" value="Homodimeric domain of signal transducing histidine kinase"/>
    <property type="match status" value="1"/>
</dbReference>
<keyword evidence="10" id="KW-0175">Coiled coil</keyword>
<organism evidence="15 16">
    <name type="scientific">Syntrophus gentianae</name>
    <dbReference type="NCBI Taxonomy" id="43775"/>
    <lineage>
        <taxon>Bacteria</taxon>
        <taxon>Pseudomonadati</taxon>
        <taxon>Thermodesulfobacteriota</taxon>
        <taxon>Syntrophia</taxon>
        <taxon>Syntrophales</taxon>
        <taxon>Syntrophaceae</taxon>
        <taxon>Syntrophus</taxon>
    </lineage>
</organism>
<evidence type="ECO:0000256" key="3">
    <source>
        <dbReference type="ARBA" id="ARBA00022553"/>
    </source>
</evidence>
<evidence type="ECO:0000256" key="2">
    <source>
        <dbReference type="ARBA" id="ARBA00012438"/>
    </source>
</evidence>
<dbReference type="InterPro" id="IPR000014">
    <property type="entry name" value="PAS"/>
</dbReference>
<dbReference type="InterPro" id="IPR000700">
    <property type="entry name" value="PAS-assoc_C"/>
</dbReference>
<dbReference type="SUPFAM" id="SSF52172">
    <property type="entry name" value="CheY-like"/>
    <property type="match status" value="1"/>
</dbReference>
<evidence type="ECO:0000256" key="8">
    <source>
        <dbReference type="ARBA" id="ARBA00023012"/>
    </source>
</evidence>
<dbReference type="EC" id="2.7.13.3" evidence="2"/>
<feature type="domain" description="Histidine kinase" evidence="11">
    <location>
        <begin position="570"/>
        <end position="797"/>
    </location>
</feature>
<dbReference type="InterPro" id="IPR036890">
    <property type="entry name" value="HATPase_C_sf"/>
</dbReference>
<keyword evidence="7" id="KW-0067">ATP-binding</keyword>
<feature type="modified residue" description="4-aspartylphosphate" evidence="9">
    <location>
        <position position="867"/>
    </location>
</feature>
<evidence type="ECO:0000256" key="5">
    <source>
        <dbReference type="ARBA" id="ARBA00022741"/>
    </source>
</evidence>
<dbReference type="NCBIfam" id="TIGR00229">
    <property type="entry name" value="sensory_box"/>
    <property type="match status" value="2"/>
</dbReference>
<dbReference type="Gene3D" id="3.40.50.2300">
    <property type="match status" value="1"/>
</dbReference>
<dbReference type="SMART" id="SM00448">
    <property type="entry name" value="REC"/>
    <property type="match status" value="1"/>
</dbReference>
<dbReference type="InterPro" id="IPR013767">
    <property type="entry name" value="PAS_fold"/>
</dbReference>
<dbReference type="InterPro" id="IPR035965">
    <property type="entry name" value="PAS-like_dom_sf"/>
</dbReference>
<evidence type="ECO:0000313" key="16">
    <source>
        <dbReference type="Proteomes" id="UP000198744"/>
    </source>
</evidence>
<dbReference type="GO" id="GO:0005524">
    <property type="term" value="F:ATP binding"/>
    <property type="evidence" value="ECO:0007669"/>
    <property type="project" value="UniProtKB-KW"/>
</dbReference>
<evidence type="ECO:0000256" key="7">
    <source>
        <dbReference type="ARBA" id="ARBA00022840"/>
    </source>
</evidence>
<dbReference type="InterPro" id="IPR003594">
    <property type="entry name" value="HATPase_dom"/>
</dbReference>
<dbReference type="Pfam" id="PF00989">
    <property type="entry name" value="PAS"/>
    <property type="match status" value="2"/>
</dbReference>
<evidence type="ECO:0000259" key="11">
    <source>
        <dbReference type="PROSITE" id="PS50109"/>
    </source>
</evidence>
<evidence type="ECO:0000256" key="10">
    <source>
        <dbReference type="SAM" id="Coils"/>
    </source>
</evidence>
<evidence type="ECO:0000256" key="9">
    <source>
        <dbReference type="PROSITE-ProRule" id="PRU00169"/>
    </source>
</evidence>
<dbReference type="PANTHER" id="PTHR43065">
    <property type="entry name" value="SENSOR HISTIDINE KINASE"/>
    <property type="match status" value="1"/>
</dbReference>
<reference evidence="15 16" key="1">
    <citation type="submission" date="2016-10" db="EMBL/GenBank/DDBJ databases">
        <authorList>
            <person name="de Groot N.N."/>
        </authorList>
    </citation>
    <scope>NUCLEOTIDE SEQUENCE [LARGE SCALE GENOMIC DNA]</scope>
    <source>
        <strain evidence="15 16">DSM 8423</strain>
    </source>
</reference>
<dbReference type="PROSITE" id="PS50109">
    <property type="entry name" value="HIS_KIN"/>
    <property type="match status" value="1"/>
</dbReference>
<feature type="domain" description="PAS" evidence="13">
    <location>
        <begin position="291"/>
        <end position="351"/>
    </location>
</feature>
<dbReference type="EMBL" id="FOBS01000006">
    <property type="protein sequence ID" value="SEM19334.1"/>
    <property type="molecule type" value="Genomic_DNA"/>
</dbReference>
<keyword evidence="3 9" id="KW-0597">Phosphoprotein</keyword>
<dbReference type="GO" id="GO:0006355">
    <property type="term" value="P:regulation of DNA-templated transcription"/>
    <property type="evidence" value="ECO:0007669"/>
    <property type="project" value="InterPro"/>
</dbReference>
<dbReference type="Pfam" id="PF00512">
    <property type="entry name" value="HisKA"/>
    <property type="match status" value="1"/>
</dbReference>
<dbReference type="CDD" id="cd00082">
    <property type="entry name" value="HisKA"/>
    <property type="match status" value="1"/>
</dbReference>
<name>A0A1H7WDB2_9BACT</name>
<evidence type="ECO:0000259" key="14">
    <source>
        <dbReference type="PROSITE" id="PS50113"/>
    </source>
</evidence>
<feature type="domain" description="PAS" evidence="13">
    <location>
        <begin position="416"/>
        <end position="461"/>
    </location>
</feature>
<dbReference type="PRINTS" id="PR00344">
    <property type="entry name" value="BCTRLSENSOR"/>
</dbReference>
<dbReference type="CDD" id="cd00130">
    <property type="entry name" value="PAS"/>
    <property type="match status" value="2"/>
</dbReference>
<dbReference type="STRING" id="43775.SAMN04489760_10681"/>
<feature type="domain" description="PAC" evidence="14">
    <location>
        <begin position="240"/>
        <end position="290"/>
    </location>
</feature>
<dbReference type="Proteomes" id="UP000198744">
    <property type="component" value="Unassembled WGS sequence"/>
</dbReference>
<dbReference type="PROSITE" id="PS50113">
    <property type="entry name" value="PAC"/>
    <property type="match status" value="1"/>
</dbReference>
<dbReference type="InterPro" id="IPR001789">
    <property type="entry name" value="Sig_transdc_resp-reg_receiver"/>
</dbReference>
<dbReference type="CDD" id="cd00156">
    <property type="entry name" value="REC"/>
    <property type="match status" value="1"/>
</dbReference>
<keyword evidence="4" id="KW-0808">Transferase</keyword>
<proteinExistence type="predicted"/>
<dbReference type="SMART" id="SM00091">
    <property type="entry name" value="PAS"/>
    <property type="match status" value="4"/>
</dbReference>
<evidence type="ECO:0000256" key="6">
    <source>
        <dbReference type="ARBA" id="ARBA00022777"/>
    </source>
</evidence>
<evidence type="ECO:0000259" key="13">
    <source>
        <dbReference type="PROSITE" id="PS50112"/>
    </source>
</evidence>
<keyword evidence="8" id="KW-0902">Two-component regulatory system</keyword>
<dbReference type="GO" id="GO:0000155">
    <property type="term" value="F:phosphorelay sensor kinase activity"/>
    <property type="evidence" value="ECO:0007669"/>
    <property type="project" value="InterPro"/>
</dbReference>
<dbReference type="Gene3D" id="3.30.450.20">
    <property type="entry name" value="PAS domain"/>
    <property type="match status" value="4"/>
</dbReference>
<keyword evidence="16" id="KW-1185">Reference proteome</keyword>
<gene>
    <name evidence="15" type="ORF">SAMN04489760_10681</name>
</gene>
<dbReference type="InterPro" id="IPR004358">
    <property type="entry name" value="Sig_transdc_His_kin-like_C"/>
</dbReference>
<dbReference type="SUPFAM" id="SSF55874">
    <property type="entry name" value="ATPase domain of HSP90 chaperone/DNA topoisomerase II/histidine kinase"/>
    <property type="match status" value="1"/>
</dbReference>
<feature type="coiled-coil region" evidence="10">
    <location>
        <begin position="1"/>
        <end position="52"/>
    </location>
</feature>
<dbReference type="Pfam" id="PF00072">
    <property type="entry name" value="Response_reg"/>
    <property type="match status" value="1"/>
</dbReference>
<dbReference type="Gene3D" id="1.10.287.130">
    <property type="match status" value="1"/>
</dbReference>
<dbReference type="SUPFAM" id="SSF55785">
    <property type="entry name" value="PYP-like sensor domain (PAS domain)"/>
    <property type="match status" value="4"/>
</dbReference>
<dbReference type="InterPro" id="IPR011006">
    <property type="entry name" value="CheY-like_superfamily"/>
</dbReference>
<keyword evidence="5" id="KW-0547">Nucleotide-binding</keyword>
<protein>
    <recommendedName>
        <fullName evidence="2">histidine kinase</fullName>
        <ecNumber evidence="2">2.7.13.3</ecNumber>
    </recommendedName>
</protein>
<evidence type="ECO:0000256" key="1">
    <source>
        <dbReference type="ARBA" id="ARBA00000085"/>
    </source>
</evidence>